<dbReference type="HOGENOM" id="CLU_1959246_0_0_1"/>
<evidence type="ECO:0000313" key="3">
    <source>
        <dbReference type="Proteomes" id="UP000008177"/>
    </source>
</evidence>
<gene>
    <name evidence="2" type="ORF">BofuT4_P156420.1</name>
</gene>
<proteinExistence type="predicted"/>
<organism evidence="2 3">
    <name type="scientific">Botryotinia fuckeliana (strain T4)</name>
    <name type="common">Noble rot fungus</name>
    <name type="synonym">Botrytis cinerea</name>
    <dbReference type="NCBI Taxonomy" id="999810"/>
    <lineage>
        <taxon>Eukaryota</taxon>
        <taxon>Fungi</taxon>
        <taxon>Dikarya</taxon>
        <taxon>Ascomycota</taxon>
        <taxon>Pezizomycotina</taxon>
        <taxon>Leotiomycetes</taxon>
        <taxon>Helotiales</taxon>
        <taxon>Sclerotiniaceae</taxon>
        <taxon>Botrytis</taxon>
    </lineage>
</organism>
<feature type="compositionally biased region" description="Basic residues" evidence="1">
    <location>
        <begin position="1"/>
        <end position="10"/>
    </location>
</feature>
<dbReference type="AlphaFoldDB" id="G2YUE8"/>
<accession>G2YUE8</accession>
<dbReference type="Proteomes" id="UP000008177">
    <property type="component" value="Unplaced contigs"/>
</dbReference>
<name>G2YUE8_BOTF4</name>
<reference evidence="3" key="1">
    <citation type="journal article" date="2011" name="PLoS Genet.">
        <title>Genomic analysis of the necrotrophic fungal pathogens Sclerotinia sclerotiorum and Botrytis cinerea.</title>
        <authorList>
            <person name="Amselem J."/>
            <person name="Cuomo C.A."/>
            <person name="van Kan J.A."/>
            <person name="Viaud M."/>
            <person name="Benito E.P."/>
            <person name="Couloux A."/>
            <person name="Coutinho P.M."/>
            <person name="de Vries R.P."/>
            <person name="Dyer P.S."/>
            <person name="Fillinger S."/>
            <person name="Fournier E."/>
            <person name="Gout L."/>
            <person name="Hahn M."/>
            <person name="Kohn L."/>
            <person name="Lapalu N."/>
            <person name="Plummer K.M."/>
            <person name="Pradier J.M."/>
            <person name="Quevillon E."/>
            <person name="Sharon A."/>
            <person name="Simon A."/>
            <person name="ten Have A."/>
            <person name="Tudzynski B."/>
            <person name="Tudzynski P."/>
            <person name="Wincker P."/>
            <person name="Andrew M."/>
            <person name="Anthouard V."/>
            <person name="Beever R.E."/>
            <person name="Beffa R."/>
            <person name="Benoit I."/>
            <person name="Bouzid O."/>
            <person name="Brault B."/>
            <person name="Chen Z."/>
            <person name="Choquer M."/>
            <person name="Collemare J."/>
            <person name="Cotton P."/>
            <person name="Danchin E.G."/>
            <person name="Da Silva C."/>
            <person name="Gautier A."/>
            <person name="Giraud C."/>
            <person name="Giraud T."/>
            <person name="Gonzalez C."/>
            <person name="Grossetete S."/>
            <person name="Guldener U."/>
            <person name="Henrissat B."/>
            <person name="Howlett B.J."/>
            <person name="Kodira C."/>
            <person name="Kretschmer M."/>
            <person name="Lappartient A."/>
            <person name="Leroch M."/>
            <person name="Levis C."/>
            <person name="Mauceli E."/>
            <person name="Neuveglise C."/>
            <person name="Oeser B."/>
            <person name="Pearson M."/>
            <person name="Poulain J."/>
            <person name="Poussereau N."/>
            <person name="Quesneville H."/>
            <person name="Rascle C."/>
            <person name="Schumacher J."/>
            <person name="Segurens B."/>
            <person name="Sexton A."/>
            <person name="Silva E."/>
            <person name="Sirven C."/>
            <person name="Soanes D.M."/>
            <person name="Talbot N.J."/>
            <person name="Templeton M."/>
            <person name="Yandava C."/>
            <person name="Yarden O."/>
            <person name="Zeng Q."/>
            <person name="Rollins J.A."/>
            <person name="Lebrun M.H."/>
            <person name="Dickman M."/>
        </authorList>
    </citation>
    <scope>NUCLEOTIDE SEQUENCE [LARGE SCALE GENOMIC DNA]</scope>
    <source>
        <strain evidence="3">T4</strain>
    </source>
</reference>
<evidence type="ECO:0000313" key="2">
    <source>
        <dbReference type="EMBL" id="CCD55246.1"/>
    </source>
</evidence>
<dbReference type="EMBL" id="FQ790354">
    <property type="protein sequence ID" value="CCD55246.1"/>
    <property type="molecule type" value="Genomic_DNA"/>
</dbReference>
<feature type="region of interest" description="Disordered" evidence="1">
    <location>
        <begin position="1"/>
        <end position="31"/>
    </location>
</feature>
<dbReference type="InParanoid" id="G2YUE8"/>
<evidence type="ECO:0000256" key="1">
    <source>
        <dbReference type="SAM" id="MobiDB-lite"/>
    </source>
</evidence>
<protein>
    <submittedName>
        <fullName evidence="2">Uncharacterized protein</fullName>
    </submittedName>
</protein>
<sequence length="128" mass="14579">MKNRNGRKSAKQNLLRRPQSMTIDTKRKGGKFMRKIQSRDTTTFYSSSSRLHLIICNKDLDILFQWPKEPTSVIHISAKNAQSLRIPNLTPISHSAANVVEVEQTTFFSPTFCTIAVPLSLLIEIYSQ</sequence>